<keyword evidence="2" id="KW-0479">Metal-binding</keyword>
<sequence length="344" mass="37596">MARSYNSVAAVADGILRFRHARGRAGPHVTLVGGVHGNERIGVDVLDALRRAMFHVDPWPARGWPTITNGSVTLAYGNPAAIRVGKRGSASHQDLNRCFTTKLLQQQDRESLLYEERRARALAANTGASDVMIDVHSTNKPSLPFLRVAGHPQGVPPHVQRFCRWLPGDILLHDPHYLLADGRVALTDEYVGANGGIGICYESGLATDYTPATVEQLGNALWDILEHELNVVEFRRPTAADPATMGAAPPVGQRRVYEIKQVLKLTADGFEWADGVGNANFELVPAGRPIGYVQGQAVTVNYHAYLVFPKVKSLWKVGSYVNLQLSGLSMLSLRPLVWLAQCVQ</sequence>
<dbReference type="Gene3D" id="3.40.630.10">
    <property type="entry name" value="Zn peptidases"/>
    <property type="match status" value="1"/>
</dbReference>
<evidence type="ECO:0000256" key="3">
    <source>
        <dbReference type="ARBA" id="ARBA00022801"/>
    </source>
</evidence>
<keyword evidence="4" id="KW-0862">Zinc</keyword>
<dbReference type="AlphaFoldDB" id="A0AAV2ZJG5"/>
<proteinExistence type="predicted"/>
<dbReference type="InterPro" id="IPR050178">
    <property type="entry name" value="AspA/AstE_fam"/>
</dbReference>
<keyword evidence="3" id="KW-0378">Hydrolase</keyword>
<evidence type="ECO:0000256" key="4">
    <source>
        <dbReference type="ARBA" id="ARBA00022833"/>
    </source>
</evidence>
<evidence type="ECO:0000256" key="1">
    <source>
        <dbReference type="ARBA" id="ARBA00001947"/>
    </source>
</evidence>
<dbReference type="EMBL" id="DAKRPA010000004">
    <property type="protein sequence ID" value="DBA05012.1"/>
    <property type="molecule type" value="Genomic_DNA"/>
</dbReference>
<dbReference type="Pfam" id="PF24827">
    <property type="entry name" value="AstE_AspA_cat"/>
    <property type="match status" value="1"/>
</dbReference>
<dbReference type="PANTHER" id="PTHR15162:SF7">
    <property type="entry name" value="SUCCINYLGLUTAMATE DESUCCINYLASE"/>
    <property type="match status" value="1"/>
</dbReference>
<reference evidence="6" key="2">
    <citation type="journal article" date="2023" name="Microbiol Resour">
        <title>Decontamination and Annotation of the Draft Genome Sequence of the Oomycete Lagenidium giganteum ARSEF 373.</title>
        <authorList>
            <person name="Morgan W.R."/>
            <person name="Tartar A."/>
        </authorList>
    </citation>
    <scope>NUCLEOTIDE SEQUENCE</scope>
    <source>
        <strain evidence="6">ARSEF 373</strain>
    </source>
</reference>
<feature type="domain" description="Succinylglutamate desuccinylase/Aspartoacylase catalytic" evidence="5">
    <location>
        <begin position="25"/>
        <end position="221"/>
    </location>
</feature>
<name>A0AAV2ZJG5_9STRA</name>
<keyword evidence="7" id="KW-1185">Reference proteome</keyword>
<accession>A0AAV2ZJG5</accession>
<evidence type="ECO:0000313" key="7">
    <source>
        <dbReference type="Proteomes" id="UP001146120"/>
    </source>
</evidence>
<dbReference type="SUPFAM" id="SSF53187">
    <property type="entry name" value="Zn-dependent exopeptidases"/>
    <property type="match status" value="1"/>
</dbReference>
<dbReference type="GO" id="GO:0046872">
    <property type="term" value="F:metal ion binding"/>
    <property type="evidence" value="ECO:0007669"/>
    <property type="project" value="UniProtKB-KW"/>
</dbReference>
<dbReference type="Proteomes" id="UP001146120">
    <property type="component" value="Unassembled WGS sequence"/>
</dbReference>
<dbReference type="GO" id="GO:0016788">
    <property type="term" value="F:hydrolase activity, acting on ester bonds"/>
    <property type="evidence" value="ECO:0007669"/>
    <property type="project" value="InterPro"/>
</dbReference>
<evidence type="ECO:0000256" key="2">
    <source>
        <dbReference type="ARBA" id="ARBA00022723"/>
    </source>
</evidence>
<protein>
    <recommendedName>
        <fullName evidence="5">Succinylglutamate desuccinylase/Aspartoacylase catalytic domain-containing protein</fullName>
    </recommendedName>
</protein>
<evidence type="ECO:0000313" key="6">
    <source>
        <dbReference type="EMBL" id="DBA05012.1"/>
    </source>
</evidence>
<comment type="caution">
    <text evidence="6">The sequence shown here is derived from an EMBL/GenBank/DDBJ whole genome shotgun (WGS) entry which is preliminary data.</text>
</comment>
<reference evidence="6" key="1">
    <citation type="submission" date="2022-11" db="EMBL/GenBank/DDBJ databases">
        <authorList>
            <person name="Morgan W.R."/>
            <person name="Tartar A."/>
        </authorList>
    </citation>
    <scope>NUCLEOTIDE SEQUENCE</scope>
    <source>
        <strain evidence="6">ARSEF 373</strain>
    </source>
</reference>
<dbReference type="InterPro" id="IPR055438">
    <property type="entry name" value="AstE_AspA_cat"/>
</dbReference>
<comment type="cofactor">
    <cofactor evidence="1">
        <name>Zn(2+)</name>
        <dbReference type="ChEBI" id="CHEBI:29105"/>
    </cofactor>
</comment>
<dbReference type="PANTHER" id="PTHR15162">
    <property type="entry name" value="ASPARTOACYLASE"/>
    <property type="match status" value="1"/>
</dbReference>
<gene>
    <name evidence="6" type="ORF">N0F65_007014</name>
</gene>
<evidence type="ECO:0000259" key="5">
    <source>
        <dbReference type="Pfam" id="PF24827"/>
    </source>
</evidence>
<organism evidence="6 7">
    <name type="scientific">Lagenidium giganteum</name>
    <dbReference type="NCBI Taxonomy" id="4803"/>
    <lineage>
        <taxon>Eukaryota</taxon>
        <taxon>Sar</taxon>
        <taxon>Stramenopiles</taxon>
        <taxon>Oomycota</taxon>
        <taxon>Peronosporomycetes</taxon>
        <taxon>Pythiales</taxon>
        <taxon>Pythiaceae</taxon>
    </lineage>
</organism>
<dbReference type="GO" id="GO:0005829">
    <property type="term" value="C:cytosol"/>
    <property type="evidence" value="ECO:0007669"/>
    <property type="project" value="TreeGrafter"/>
</dbReference>